<accession>A0A699ZLR2</accession>
<proteinExistence type="predicted"/>
<evidence type="ECO:0000313" key="2">
    <source>
        <dbReference type="Proteomes" id="UP000485058"/>
    </source>
</evidence>
<feature type="non-terminal residue" evidence="1">
    <location>
        <position position="231"/>
    </location>
</feature>
<reference evidence="1 2" key="1">
    <citation type="submission" date="2020-02" db="EMBL/GenBank/DDBJ databases">
        <title>Draft genome sequence of Haematococcus lacustris strain NIES-144.</title>
        <authorList>
            <person name="Morimoto D."/>
            <person name="Nakagawa S."/>
            <person name="Yoshida T."/>
            <person name="Sawayama S."/>
        </authorList>
    </citation>
    <scope>NUCLEOTIDE SEQUENCE [LARGE SCALE GENOMIC DNA]</scope>
    <source>
        <strain evidence="1 2">NIES-144</strain>
    </source>
</reference>
<keyword evidence="2" id="KW-1185">Reference proteome</keyword>
<dbReference type="InterPro" id="IPR036045">
    <property type="entry name" value="Sec1-like_sf"/>
</dbReference>
<dbReference type="Proteomes" id="UP000485058">
    <property type="component" value="Unassembled WGS sequence"/>
</dbReference>
<comment type="caution">
    <text evidence="1">The sequence shown here is derived from an EMBL/GenBank/DDBJ whole genome shotgun (WGS) entry which is preliminary data.</text>
</comment>
<organism evidence="1 2">
    <name type="scientific">Haematococcus lacustris</name>
    <name type="common">Green alga</name>
    <name type="synonym">Haematococcus pluvialis</name>
    <dbReference type="NCBI Taxonomy" id="44745"/>
    <lineage>
        <taxon>Eukaryota</taxon>
        <taxon>Viridiplantae</taxon>
        <taxon>Chlorophyta</taxon>
        <taxon>core chlorophytes</taxon>
        <taxon>Chlorophyceae</taxon>
        <taxon>CS clade</taxon>
        <taxon>Chlamydomonadales</taxon>
        <taxon>Haematococcaceae</taxon>
        <taxon>Haematococcus</taxon>
    </lineage>
</organism>
<name>A0A699ZLR2_HAELA</name>
<dbReference type="SUPFAM" id="SSF56815">
    <property type="entry name" value="Sec1/munc18-like (SM) proteins"/>
    <property type="match status" value="1"/>
</dbReference>
<dbReference type="EMBL" id="BLLF01002345">
    <property type="protein sequence ID" value="GFH23727.1"/>
    <property type="molecule type" value="Genomic_DNA"/>
</dbReference>
<evidence type="ECO:0000313" key="1">
    <source>
        <dbReference type="EMBL" id="GFH23727.1"/>
    </source>
</evidence>
<sequence length="231" mass="24657">MLTSCSAADWHTSHASAHPPALAGPADWPSLPWPELGAGCPGWPSTDLLPDLAQHSLASSTASHSPSMLLTGLPEREPPGAVLRSVLAEKLAHKLLDRLEPLQRAGQLPAGETCDLLILDRWAWQGAAGQSGGKAAGRQWGGKAAGRQGSRAWPVSCLTCSNPTSWAASASLLRRRVWVYVPSVAHGWQQGSGQVWGAPPCPVWELSYDPVAPVIHEWTYEALVHDLLPME</sequence>
<protein>
    <submittedName>
        <fullName evidence="1">SNARE-interacting protein KEULE</fullName>
    </submittedName>
</protein>
<gene>
    <name evidence="1" type="ORF">HaLaN_21384</name>
</gene>
<dbReference type="AlphaFoldDB" id="A0A699ZLR2"/>